<dbReference type="KEGG" id="ncc:104956596"/>
<organism evidence="3 4">
    <name type="scientific">Notothenia coriiceps</name>
    <name type="common">black rockcod</name>
    <dbReference type="NCBI Taxonomy" id="8208"/>
    <lineage>
        <taxon>Eukaryota</taxon>
        <taxon>Metazoa</taxon>
        <taxon>Chordata</taxon>
        <taxon>Craniata</taxon>
        <taxon>Vertebrata</taxon>
        <taxon>Euteleostomi</taxon>
        <taxon>Actinopterygii</taxon>
        <taxon>Neopterygii</taxon>
        <taxon>Teleostei</taxon>
        <taxon>Neoteleostei</taxon>
        <taxon>Acanthomorphata</taxon>
        <taxon>Eupercaria</taxon>
        <taxon>Perciformes</taxon>
        <taxon>Notothenioidei</taxon>
        <taxon>Nototheniidae</taxon>
        <taxon>Notothenia</taxon>
    </lineage>
</organism>
<dbReference type="CTD" id="728621"/>
<protein>
    <submittedName>
        <fullName evidence="4">Coiled-coil domain-containing protein 30 isoform X1</fullName>
    </submittedName>
</protein>
<keyword evidence="1" id="KW-0175">Coiled coil</keyword>
<dbReference type="InterPro" id="IPR052825">
    <property type="entry name" value="CCD-Prefoldin_beta-like"/>
</dbReference>
<dbReference type="AlphaFoldDB" id="A0A6I9P4I1"/>
<reference evidence="4" key="1">
    <citation type="submission" date="2025-08" db="UniProtKB">
        <authorList>
            <consortium name="RefSeq"/>
        </authorList>
    </citation>
    <scope>IDENTIFICATION</scope>
    <source>
        <tissue evidence="4">Muscle</tissue>
    </source>
</reference>
<evidence type="ECO:0000313" key="3">
    <source>
        <dbReference type="Proteomes" id="UP000504611"/>
    </source>
</evidence>
<dbReference type="OrthoDB" id="10007527at2759"/>
<feature type="compositionally biased region" description="Polar residues" evidence="2">
    <location>
        <begin position="205"/>
        <end position="220"/>
    </location>
</feature>
<dbReference type="InterPro" id="IPR031476">
    <property type="entry name" value="DUF4686"/>
</dbReference>
<dbReference type="Pfam" id="PF15742">
    <property type="entry name" value="DUF4686"/>
    <property type="match status" value="1"/>
</dbReference>
<keyword evidence="3" id="KW-1185">Reference proteome</keyword>
<dbReference type="Proteomes" id="UP000504611">
    <property type="component" value="Unplaced"/>
</dbReference>
<sequence>MASQQESDRMHGELQQLLLQLDTHIRKYNEKQSQHKSKLRQAKQVFLKETAQRDRIIQTLENDLMLASSLSHKEKERIHTVTEENEKLLGEKRDLSRKISEAEEMGSNGMRTASTIQHRVNVLEVENRQLQDRSLKLSNQVGSLERALRNVQSYYSLENAKKVIPSENLSDGFPHTSALSLTSGSCDTLDILDAICRVKVGGPRVSSNQPSEQSYLNLTSPLVPPDIRGPEGSSNNSEQQLSTALRKHNELLLL</sequence>
<evidence type="ECO:0000256" key="1">
    <source>
        <dbReference type="SAM" id="Coils"/>
    </source>
</evidence>
<feature type="coiled-coil region" evidence="1">
    <location>
        <begin position="78"/>
        <end position="147"/>
    </location>
</feature>
<accession>A0A6I9P4I1</accession>
<gene>
    <name evidence="4" type="primary">ccdc30</name>
</gene>
<evidence type="ECO:0000313" key="4">
    <source>
        <dbReference type="RefSeq" id="XP_010782410.1"/>
    </source>
</evidence>
<dbReference type="PANTHER" id="PTHR34479">
    <property type="entry name" value="COILED-COIL DOMAIN-CONTAINING PROTEIN 30"/>
    <property type="match status" value="1"/>
</dbReference>
<feature type="compositionally biased region" description="Polar residues" evidence="2">
    <location>
        <begin position="232"/>
        <end position="242"/>
    </location>
</feature>
<dbReference type="PANTHER" id="PTHR34479:SF1">
    <property type="entry name" value="COILED-COIL DOMAIN-CONTAINING PROTEIN 30"/>
    <property type="match status" value="1"/>
</dbReference>
<name>A0A6I9P4I1_9TELE</name>
<feature type="coiled-coil region" evidence="1">
    <location>
        <begin position="14"/>
        <end position="45"/>
    </location>
</feature>
<evidence type="ECO:0000256" key="2">
    <source>
        <dbReference type="SAM" id="MobiDB-lite"/>
    </source>
</evidence>
<dbReference type="RefSeq" id="XP_010782410.1">
    <property type="nucleotide sequence ID" value="XM_010784108.1"/>
</dbReference>
<proteinExistence type="predicted"/>
<feature type="region of interest" description="Disordered" evidence="2">
    <location>
        <begin position="203"/>
        <end position="242"/>
    </location>
</feature>